<sequence length="313" mass="34171">MRCLVTGGAGFIGSNLVHALVAEGYEVRILDNFATGKFENIQPIIKKIDLVVGDLSQREDVLRAVEGMDVVFHQAALPSVPRSVADPYSTNRVNIEGTLNVFLAARDKGVKRVIYASSSSVYGSNENLPKEEKMLLKPMSPYAASKMANEVYGSLFYELYGLETVGLRYFNVFGPRQNPNSQYAAVIPKFIMALLQGDPPVIYGDGKQSRDFTFISDVVKGNILAAKAEGAAGEVFNIARGQMINLNELLGLLKKITGKSVEALYTDSRPGDVKHSLASIKKAEALLQYCPRVNLETGLQQTVAWFSNNAQVV</sequence>
<feature type="domain" description="NAD-dependent epimerase/dehydratase" evidence="2">
    <location>
        <begin position="4"/>
        <end position="239"/>
    </location>
</feature>
<reference evidence="4" key="1">
    <citation type="submission" date="2016-10" db="EMBL/GenBank/DDBJ databases">
        <authorList>
            <person name="Varghese N."/>
            <person name="Submissions S."/>
        </authorList>
    </citation>
    <scope>NUCLEOTIDE SEQUENCE [LARGE SCALE GENOMIC DNA]</scope>
    <source>
        <strain evidence="4">DSM 17038</strain>
    </source>
</reference>
<dbReference type="Proteomes" id="UP000199337">
    <property type="component" value="Unassembled WGS sequence"/>
</dbReference>
<evidence type="ECO:0000313" key="4">
    <source>
        <dbReference type="Proteomes" id="UP000199337"/>
    </source>
</evidence>
<evidence type="ECO:0000256" key="1">
    <source>
        <dbReference type="ARBA" id="ARBA00007637"/>
    </source>
</evidence>
<protein>
    <submittedName>
        <fullName evidence="3">UDP-glucose 4-epimerase</fullName>
    </submittedName>
</protein>
<name>A0A1I2VM67_9FIRM</name>
<gene>
    <name evidence="3" type="ORF">SAMN05660649_03058</name>
</gene>
<dbReference type="AlphaFoldDB" id="A0A1I2VM67"/>
<dbReference type="Gene3D" id="3.40.50.720">
    <property type="entry name" value="NAD(P)-binding Rossmann-like Domain"/>
    <property type="match status" value="1"/>
</dbReference>
<dbReference type="RefSeq" id="WP_092472241.1">
    <property type="nucleotide sequence ID" value="NZ_FOOX01000011.1"/>
</dbReference>
<dbReference type="SUPFAM" id="SSF51735">
    <property type="entry name" value="NAD(P)-binding Rossmann-fold domains"/>
    <property type="match status" value="1"/>
</dbReference>
<comment type="similarity">
    <text evidence="1">Belongs to the NAD(P)-dependent epimerase/dehydratase family.</text>
</comment>
<dbReference type="Pfam" id="PF01370">
    <property type="entry name" value="Epimerase"/>
    <property type="match status" value="1"/>
</dbReference>
<keyword evidence="4" id="KW-1185">Reference proteome</keyword>
<evidence type="ECO:0000259" key="2">
    <source>
        <dbReference type="Pfam" id="PF01370"/>
    </source>
</evidence>
<dbReference type="OrthoDB" id="244102at2"/>
<evidence type="ECO:0000313" key="3">
    <source>
        <dbReference type="EMBL" id="SFG89509.1"/>
    </source>
</evidence>
<accession>A0A1I2VM67</accession>
<dbReference type="CDD" id="cd05256">
    <property type="entry name" value="UDP_AE_SDR_e"/>
    <property type="match status" value="1"/>
</dbReference>
<dbReference type="PANTHER" id="PTHR43000">
    <property type="entry name" value="DTDP-D-GLUCOSE 4,6-DEHYDRATASE-RELATED"/>
    <property type="match status" value="1"/>
</dbReference>
<dbReference type="STRING" id="341036.SAMN05660649_03058"/>
<dbReference type="PRINTS" id="PR01713">
    <property type="entry name" value="NUCEPIMERASE"/>
</dbReference>
<dbReference type="InterPro" id="IPR001509">
    <property type="entry name" value="Epimerase_deHydtase"/>
</dbReference>
<dbReference type="EMBL" id="FOOX01000011">
    <property type="protein sequence ID" value="SFG89509.1"/>
    <property type="molecule type" value="Genomic_DNA"/>
</dbReference>
<organism evidence="3 4">
    <name type="scientific">Desulfotruncus arcticus DSM 17038</name>
    <dbReference type="NCBI Taxonomy" id="1121424"/>
    <lineage>
        <taxon>Bacteria</taxon>
        <taxon>Bacillati</taxon>
        <taxon>Bacillota</taxon>
        <taxon>Clostridia</taxon>
        <taxon>Eubacteriales</taxon>
        <taxon>Desulfallaceae</taxon>
        <taxon>Desulfotruncus</taxon>
    </lineage>
</organism>
<dbReference type="InterPro" id="IPR036291">
    <property type="entry name" value="NAD(P)-bd_dom_sf"/>
</dbReference>
<proteinExistence type="inferred from homology"/>
<dbReference type="Gene3D" id="3.90.25.10">
    <property type="entry name" value="UDP-galactose 4-epimerase, domain 1"/>
    <property type="match status" value="1"/>
</dbReference>